<evidence type="ECO:0000313" key="1">
    <source>
        <dbReference type="EMBL" id="KAI3764277.1"/>
    </source>
</evidence>
<protein>
    <submittedName>
        <fullName evidence="1">Uncharacterized protein</fullName>
    </submittedName>
</protein>
<proteinExistence type="predicted"/>
<organism evidence="1 2">
    <name type="scientific">Cichorium intybus</name>
    <name type="common">Chicory</name>
    <dbReference type="NCBI Taxonomy" id="13427"/>
    <lineage>
        <taxon>Eukaryota</taxon>
        <taxon>Viridiplantae</taxon>
        <taxon>Streptophyta</taxon>
        <taxon>Embryophyta</taxon>
        <taxon>Tracheophyta</taxon>
        <taxon>Spermatophyta</taxon>
        <taxon>Magnoliopsida</taxon>
        <taxon>eudicotyledons</taxon>
        <taxon>Gunneridae</taxon>
        <taxon>Pentapetalae</taxon>
        <taxon>asterids</taxon>
        <taxon>campanulids</taxon>
        <taxon>Asterales</taxon>
        <taxon>Asteraceae</taxon>
        <taxon>Cichorioideae</taxon>
        <taxon>Cichorieae</taxon>
        <taxon>Cichoriinae</taxon>
        <taxon>Cichorium</taxon>
    </lineage>
</organism>
<dbReference type="EMBL" id="CM042011">
    <property type="protein sequence ID" value="KAI3764277.1"/>
    <property type="molecule type" value="Genomic_DNA"/>
</dbReference>
<reference evidence="1 2" key="2">
    <citation type="journal article" date="2022" name="Mol. Ecol. Resour.">
        <title>The genomes of chicory, endive, great burdock and yacon provide insights into Asteraceae paleo-polyploidization history and plant inulin production.</title>
        <authorList>
            <person name="Fan W."/>
            <person name="Wang S."/>
            <person name="Wang H."/>
            <person name="Wang A."/>
            <person name="Jiang F."/>
            <person name="Liu H."/>
            <person name="Zhao H."/>
            <person name="Xu D."/>
            <person name="Zhang Y."/>
        </authorList>
    </citation>
    <scope>NUCLEOTIDE SEQUENCE [LARGE SCALE GENOMIC DNA]</scope>
    <source>
        <strain evidence="2">cv. Punajuju</strain>
        <tissue evidence="1">Leaves</tissue>
    </source>
</reference>
<keyword evidence="2" id="KW-1185">Reference proteome</keyword>
<dbReference type="Proteomes" id="UP001055811">
    <property type="component" value="Linkage Group LG03"/>
</dbReference>
<gene>
    <name evidence="1" type="ORF">L2E82_14284</name>
</gene>
<comment type="caution">
    <text evidence="1">The sequence shown here is derived from an EMBL/GenBank/DDBJ whole genome shotgun (WGS) entry which is preliminary data.</text>
</comment>
<reference evidence="2" key="1">
    <citation type="journal article" date="2022" name="Mol. Ecol. Resour.">
        <title>The genomes of chicory, endive, great burdock and yacon provide insights into Asteraceae palaeo-polyploidization history and plant inulin production.</title>
        <authorList>
            <person name="Fan W."/>
            <person name="Wang S."/>
            <person name="Wang H."/>
            <person name="Wang A."/>
            <person name="Jiang F."/>
            <person name="Liu H."/>
            <person name="Zhao H."/>
            <person name="Xu D."/>
            <person name="Zhang Y."/>
        </authorList>
    </citation>
    <scope>NUCLEOTIDE SEQUENCE [LARGE SCALE GENOMIC DNA]</scope>
    <source>
        <strain evidence="2">cv. Punajuju</strain>
    </source>
</reference>
<sequence length="166" mass="18050">MLHRHGLGGVKNTKQARNQAIDPLSSLYFVGRDGGRQRFEVDLRPGETTIVSWNKLIKDANKAAKNNNDNKAPPVSAPPVPLPVAANPTLDPRITPPPGDAAENEANDAPTGSRFSAGKNSSDEEDLNDVPDDDEYDTEDSFVDDTELVSEASSHISLKPFLFEQR</sequence>
<accession>A0ACB9F0U1</accession>
<evidence type="ECO:0000313" key="2">
    <source>
        <dbReference type="Proteomes" id="UP001055811"/>
    </source>
</evidence>
<name>A0ACB9F0U1_CICIN</name>